<proteinExistence type="predicted"/>
<comment type="caution">
    <text evidence="1">The sequence shown here is derived from an EMBL/GenBank/DDBJ whole genome shotgun (WGS) entry which is preliminary data.</text>
</comment>
<organism evidence="1">
    <name type="scientific">bioreactor metagenome</name>
    <dbReference type="NCBI Taxonomy" id="1076179"/>
    <lineage>
        <taxon>unclassified sequences</taxon>
        <taxon>metagenomes</taxon>
        <taxon>ecological metagenomes</taxon>
    </lineage>
</organism>
<sequence length="89" mass="9775">MTYRRHIQRLVVALQILAGQTAAGFGHLLNGFQNPGAIPYFVLADFIVIQPAGGDRLAPGAEKTLGRGIDTRIIRRVIIRVQRFLPEPG</sequence>
<dbReference type="AlphaFoldDB" id="A0A645HSR5"/>
<accession>A0A645HSR5</accession>
<gene>
    <name evidence="1" type="ORF">SDC9_189445</name>
</gene>
<reference evidence="1" key="1">
    <citation type="submission" date="2019-08" db="EMBL/GenBank/DDBJ databases">
        <authorList>
            <person name="Kucharzyk K."/>
            <person name="Murdoch R.W."/>
            <person name="Higgins S."/>
            <person name="Loffler F."/>
        </authorList>
    </citation>
    <scope>NUCLEOTIDE SEQUENCE</scope>
</reference>
<dbReference type="EMBL" id="VSSQ01099229">
    <property type="protein sequence ID" value="MPN41890.1"/>
    <property type="molecule type" value="Genomic_DNA"/>
</dbReference>
<protein>
    <submittedName>
        <fullName evidence="1">Uncharacterized protein</fullName>
    </submittedName>
</protein>
<name>A0A645HSR5_9ZZZZ</name>
<evidence type="ECO:0000313" key="1">
    <source>
        <dbReference type="EMBL" id="MPN41890.1"/>
    </source>
</evidence>